<keyword evidence="1" id="KW-1133">Transmembrane helix</keyword>
<dbReference type="RefSeq" id="WP_114930033.1">
    <property type="nucleotide sequence ID" value="NZ_CP031229.1"/>
</dbReference>
<accession>A0A345NR95</accession>
<dbReference type="Pfam" id="PF19684">
    <property type="entry name" value="DUF6186"/>
    <property type="match status" value="1"/>
</dbReference>
<keyword evidence="3" id="KW-1185">Reference proteome</keyword>
<evidence type="ECO:0000313" key="3">
    <source>
        <dbReference type="Proteomes" id="UP000253790"/>
    </source>
</evidence>
<reference evidence="2 3" key="1">
    <citation type="submission" date="2018-07" db="EMBL/GenBank/DDBJ databases">
        <title>Complete genome sequencing of Ornithinimicrobium sp. AMA3305.</title>
        <authorList>
            <person name="Bae J.-W."/>
        </authorList>
    </citation>
    <scope>NUCLEOTIDE SEQUENCE [LARGE SCALE GENOMIC DNA]</scope>
    <source>
        <strain evidence="2 3">AMA3305</strain>
    </source>
</reference>
<evidence type="ECO:0000256" key="1">
    <source>
        <dbReference type="SAM" id="Phobius"/>
    </source>
</evidence>
<proteinExistence type="predicted"/>
<feature type="transmembrane region" description="Helical" evidence="1">
    <location>
        <begin position="44"/>
        <end position="62"/>
    </location>
</feature>
<keyword evidence="1" id="KW-0812">Transmembrane</keyword>
<dbReference type="InterPro" id="IPR046177">
    <property type="entry name" value="DUF6186"/>
</dbReference>
<dbReference type="AlphaFoldDB" id="A0A345NR95"/>
<organism evidence="2 3">
    <name type="scientific">Ornithinimicrobium avium</name>
    <dbReference type="NCBI Taxonomy" id="2283195"/>
    <lineage>
        <taxon>Bacteria</taxon>
        <taxon>Bacillati</taxon>
        <taxon>Actinomycetota</taxon>
        <taxon>Actinomycetes</taxon>
        <taxon>Micrococcales</taxon>
        <taxon>Ornithinimicrobiaceae</taxon>
        <taxon>Ornithinimicrobium</taxon>
    </lineage>
</organism>
<dbReference type="Proteomes" id="UP000253790">
    <property type="component" value="Chromosome"/>
</dbReference>
<sequence length="68" mass="7527">MRLVTVAAYSAVALLVAALLVLPRVRPDLLERPSVLADRMMGEPAARVVLVVFWWWLGWHFLAGATLA</sequence>
<keyword evidence="1" id="KW-0472">Membrane</keyword>
<name>A0A345NR95_9MICO</name>
<evidence type="ECO:0000313" key="2">
    <source>
        <dbReference type="EMBL" id="AXH97553.1"/>
    </source>
</evidence>
<protein>
    <submittedName>
        <fullName evidence="2">Uncharacterized protein</fullName>
    </submittedName>
</protein>
<dbReference type="KEGG" id="orn:DV701_16825"/>
<feature type="transmembrane region" description="Helical" evidence="1">
    <location>
        <begin position="6"/>
        <end position="23"/>
    </location>
</feature>
<dbReference type="EMBL" id="CP031229">
    <property type="protein sequence ID" value="AXH97553.1"/>
    <property type="molecule type" value="Genomic_DNA"/>
</dbReference>
<gene>
    <name evidence="2" type="ORF">DV701_16825</name>
</gene>